<comment type="pathway">
    <text evidence="1">Lipid metabolism.</text>
</comment>
<feature type="domain" description="Phospholipid/glycerol acyltransferase" evidence="7">
    <location>
        <begin position="81"/>
        <end position="197"/>
    </location>
</feature>
<dbReference type="PANTHER" id="PTHR10434:SF64">
    <property type="entry name" value="1-ACYL-SN-GLYCEROL-3-PHOSPHATE ACYLTRANSFERASE-RELATED"/>
    <property type="match status" value="1"/>
</dbReference>
<gene>
    <name evidence="8" type="ORF">QN243_02755</name>
</gene>
<keyword evidence="6" id="KW-0812">Transmembrane</keyword>
<dbReference type="Pfam" id="PF01553">
    <property type="entry name" value="Acyltransferase"/>
    <property type="match status" value="1"/>
</dbReference>
<evidence type="ECO:0000313" key="9">
    <source>
        <dbReference type="Proteomes" id="UP001302020"/>
    </source>
</evidence>
<evidence type="ECO:0000259" key="7">
    <source>
        <dbReference type="SMART" id="SM00563"/>
    </source>
</evidence>
<keyword evidence="2" id="KW-0444">Lipid biosynthesis</keyword>
<protein>
    <submittedName>
        <fullName evidence="8">Lysophospholipid acyltransferase family protein</fullName>
    </submittedName>
</protein>
<evidence type="ECO:0000256" key="1">
    <source>
        <dbReference type="ARBA" id="ARBA00005189"/>
    </source>
</evidence>
<keyword evidence="3" id="KW-0808">Transferase</keyword>
<dbReference type="GO" id="GO:0016746">
    <property type="term" value="F:acyltransferase activity"/>
    <property type="evidence" value="ECO:0007669"/>
    <property type="project" value="UniProtKB-KW"/>
</dbReference>
<feature type="transmembrane region" description="Helical" evidence="6">
    <location>
        <begin position="20"/>
        <end position="41"/>
    </location>
</feature>
<reference evidence="8 9" key="1">
    <citation type="submission" date="2023-05" db="EMBL/GenBank/DDBJ databases">
        <title>Xanthomonas rydalmerenesis sp. nov., a novel Xanthomonas species isolated from Fragaria x ananassa.</title>
        <authorList>
            <person name="McKnight D.J.E."/>
            <person name="Wong-Bajracharya J."/>
            <person name="Okoh E.B."/>
            <person name="Snijders F."/>
            <person name="Lidbetter F."/>
            <person name="Webster J."/>
            <person name="Djordjevic S.P."/>
            <person name="Bogema D.R."/>
            <person name="Chapman T.A."/>
        </authorList>
    </citation>
    <scope>NUCLEOTIDE SEQUENCE [LARGE SCALE GENOMIC DNA]</scope>
    <source>
        <strain evidence="8 9">DAR34883</strain>
    </source>
</reference>
<accession>A0ABZ0JNK8</accession>
<dbReference type="Proteomes" id="UP001302020">
    <property type="component" value="Chromosome"/>
</dbReference>
<dbReference type="EMBL" id="CP126172">
    <property type="protein sequence ID" value="WOS41411.1"/>
    <property type="molecule type" value="Genomic_DNA"/>
</dbReference>
<evidence type="ECO:0000256" key="6">
    <source>
        <dbReference type="SAM" id="Phobius"/>
    </source>
</evidence>
<organism evidence="8 9">
    <name type="scientific">Xanthomonas rydalmerensis</name>
    <dbReference type="NCBI Taxonomy" id="3046274"/>
    <lineage>
        <taxon>Bacteria</taxon>
        <taxon>Pseudomonadati</taxon>
        <taxon>Pseudomonadota</taxon>
        <taxon>Gammaproteobacteria</taxon>
        <taxon>Lysobacterales</taxon>
        <taxon>Lysobacteraceae</taxon>
        <taxon>Xanthomonas</taxon>
    </lineage>
</organism>
<keyword evidence="4" id="KW-0443">Lipid metabolism</keyword>
<keyword evidence="5 8" id="KW-0012">Acyltransferase</keyword>
<dbReference type="PANTHER" id="PTHR10434">
    <property type="entry name" value="1-ACYL-SN-GLYCEROL-3-PHOSPHATE ACYLTRANSFERASE"/>
    <property type="match status" value="1"/>
</dbReference>
<evidence type="ECO:0000313" key="8">
    <source>
        <dbReference type="EMBL" id="WOS41411.1"/>
    </source>
</evidence>
<sequence>MPAAAPSRPAAGALVGRLRSIVRIAICVVASLLLIPPQWLLMRLTRGRGAFVLPRLWFGCLRRALGIRVEVVGAPRDTGGTLFVGNHVSHFDIVVLGSLLRARFIAKNDMERWPGMRHIGALAQTVFISRRRQDAAAVAAAVAAQLRPDHDVVLFAEGTTSSGERVAPFKSSLFSLFLSAEPGARQWTLQPFTLEVRSVDGQPIAQGGDRDAYAFYGEMQAGAHVAHFLRLSGAVVRVTFHAPIAVAPGSDRKALAAQLHGIVASALPASTPADTAAA</sequence>
<evidence type="ECO:0000256" key="3">
    <source>
        <dbReference type="ARBA" id="ARBA00022679"/>
    </source>
</evidence>
<evidence type="ECO:0000256" key="4">
    <source>
        <dbReference type="ARBA" id="ARBA00023098"/>
    </source>
</evidence>
<dbReference type="InterPro" id="IPR002123">
    <property type="entry name" value="Plipid/glycerol_acylTrfase"/>
</dbReference>
<dbReference type="RefSeq" id="WP_317844492.1">
    <property type="nucleotide sequence ID" value="NZ_CP126170.1"/>
</dbReference>
<proteinExistence type="predicted"/>
<dbReference type="SUPFAM" id="SSF69593">
    <property type="entry name" value="Glycerol-3-phosphate (1)-acyltransferase"/>
    <property type="match status" value="1"/>
</dbReference>
<dbReference type="CDD" id="cd07989">
    <property type="entry name" value="LPLAT_AGPAT-like"/>
    <property type="match status" value="1"/>
</dbReference>
<name>A0ABZ0JNK8_9XANT</name>
<evidence type="ECO:0000256" key="5">
    <source>
        <dbReference type="ARBA" id="ARBA00023315"/>
    </source>
</evidence>
<keyword evidence="9" id="KW-1185">Reference proteome</keyword>
<evidence type="ECO:0000256" key="2">
    <source>
        <dbReference type="ARBA" id="ARBA00022516"/>
    </source>
</evidence>
<dbReference type="SMART" id="SM00563">
    <property type="entry name" value="PlsC"/>
    <property type="match status" value="1"/>
</dbReference>
<keyword evidence="6" id="KW-0472">Membrane</keyword>
<keyword evidence="6" id="KW-1133">Transmembrane helix</keyword>